<evidence type="ECO:0000313" key="2">
    <source>
        <dbReference type="EMBL" id="SON87886.1"/>
    </source>
</evidence>
<gene>
    <name evidence="2" type="ORF">XAP6984_830013</name>
    <name evidence="3" type="ORF">XAP7430_790013</name>
</gene>
<dbReference type="AlphaFoldDB" id="A0AB38E5Y8"/>
<sequence>MIGDSGLGIRQSRARADEFRVYHLLATGDQTLGIRKREGIRPCESPIPTPDSQPLEPNGMTAPNIDW</sequence>
<evidence type="ECO:0000256" key="1">
    <source>
        <dbReference type="SAM" id="MobiDB-lite"/>
    </source>
</evidence>
<dbReference type="EMBL" id="OCYS01000137">
    <property type="protein sequence ID" value="SON92530.1"/>
    <property type="molecule type" value="Genomic_DNA"/>
</dbReference>
<dbReference type="EMBL" id="OCYT01000143">
    <property type="protein sequence ID" value="SON87886.1"/>
    <property type="molecule type" value="Genomic_DNA"/>
</dbReference>
<reference evidence="4 5" key="1">
    <citation type="submission" date="2017-10" db="EMBL/GenBank/DDBJ databases">
        <authorList>
            <person name="Regsiter A."/>
            <person name="William W."/>
        </authorList>
    </citation>
    <scope>NUCLEOTIDE SEQUENCE [LARGE SCALE GENOMIC DNA]</scope>
    <source>
        <strain evidence="2 5">CFBP6984</strain>
        <strain evidence="3 4">CFBP7430</strain>
    </source>
</reference>
<evidence type="ECO:0000313" key="4">
    <source>
        <dbReference type="Proteomes" id="UP000234166"/>
    </source>
</evidence>
<accession>A0AB38E5Y8</accession>
<dbReference type="Proteomes" id="UP000234166">
    <property type="component" value="Unassembled WGS sequence"/>
</dbReference>
<organism evidence="3 4">
    <name type="scientific">Xanthomonas campestris pv. phaseoli</name>
    <dbReference type="NCBI Taxonomy" id="317013"/>
    <lineage>
        <taxon>Bacteria</taxon>
        <taxon>Pseudomonadati</taxon>
        <taxon>Pseudomonadota</taxon>
        <taxon>Gammaproteobacteria</taxon>
        <taxon>Lysobacterales</taxon>
        <taxon>Lysobacteraceae</taxon>
        <taxon>Xanthomonas</taxon>
    </lineage>
</organism>
<name>A0AB38E5Y8_XANCH</name>
<comment type="caution">
    <text evidence="3">The sequence shown here is derived from an EMBL/GenBank/DDBJ whole genome shotgun (WGS) entry which is preliminary data.</text>
</comment>
<proteinExistence type="predicted"/>
<dbReference type="Proteomes" id="UP000234181">
    <property type="component" value="Unassembled WGS sequence"/>
</dbReference>
<evidence type="ECO:0000313" key="5">
    <source>
        <dbReference type="Proteomes" id="UP000234181"/>
    </source>
</evidence>
<evidence type="ECO:0008006" key="6">
    <source>
        <dbReference type="Google" id="ProtNLM"/>
    </source>
</evidence>
<protein>
    <recommendedName>
        <fullName evidence="6">Transposase</fullName>
    </recommendedName>
</protein>
<keyword evidence="5" id="KW-1185">Reference proteome</keyword>
<evidence type="ECO:0000313" key="3">
    <source>
        <dbReference type="EMBL" id="SON92530.1"/>
    </source>
</evidence>
<feature type="region of interest" description="Disordered" evidence="1">
    <location>
        <begin position="39"/>
        <end position="67"/>
    </location>
</feature>